<feature type="region of interest" description="Disordered" evidence="5">
    <location>
        <begin position="122"/>
        <end position="181"/>
    </location>
</feature>
<sequence length="181" mass="20895">MLSTSCQISGSYLGIFFLPRLFIGTSGPRELGGAVDLLHHYKLWPHHHFFCKRSLPSSISKTQYFHNLVGETEIRKGEGMELDQLFQNTSYAGDRRAPLHPFDLNSLREAFQIRETTHIDLPYAEKGIPTSNLKNGKSNDRRKHKKQKRRGSEKDKDPKKQTHRNKNTVGDTNKKYTKWVS</sequence>
<keyword evidence="3" id="KW-0804">Transcription</keyword>
<evidence type="ECO:0000256" key="5">
    <source>
        <dbReference type="SAM" id="MobiDB-lite"/>
    </source>
</evidence>
<gene>
    <name evidence="6" type="ORF">RJ639_010545</name>
</gene>
<dbReference type="GO" id="GO:0016592">
    <property type="term" value="C:mediator complex"/>
    <property type="evidence" value="ECO:0007669"/>
    <property type="project" value="InterPro"/>
</dbReference>
<dbReference type="PANTHER" id="PTHR22536:SF3">
    <property type="entry name" value="MEDIATOR OF RNA POLYMERASE II TRANSCRIPTION SUBUNIT 19B"/>
    <property type="match status" value="1"/>
</dbReference>
<keyword evidence="2" id="KW-0805">Transcription regulation</keyword>
<feature type="compositionally biased region" description="Basic and acidic residues" evidence="5">
    <location>
        <begin position="150"/>
        <end position="160"/>
    </location>
</feature>
<comment type="subcellular location">
    <subcellularLocation>
        <location evidence="1">Nucleus</location>
    </subcellularLocation>
</comment>
<evidence type="ECO:0000256" key="1">
    <source>
        <dbReference type="ARBA" id="ARBA00004123"/>
    </source>
</evidence>
<organism evidence="6 7">
    <name type="scientific">Escallonia herrerae</name>
    <dbReference type="NCBI Taxonomy" id="1293975"/>
    <lineage>
        <taxon>Eukaryota</taxon>
        <taxon>Viridiplantae</taxon>
        <taxon>Streptophyta</taxon>
        <taxon>Embryophyta</taxon>
        <taxon>Tracheophyta</taxon>
        <taxon>Spermatophyta</taxon>
        <taxon>Magnoliopsida</taxon>
        <taxon>eudicotyledons</taxon>
        <taxon>Gunneridae</taxon>
        <taxon>Pentapetalae</taxon>
        <taxon>asterids</taxon>
        <taxon>campanulids</taxon>
        <taxon>Escalloniales</taxon>
        <taxon>Escalloniaceae</taxon>
        <taxon>Escallonia</taxon>
    </lineage>
</organism>
<accession>A0AA89AMN5</accession>
<dbReference type="PANTHER" id="PTHR22536">
    <property type="entry name" value="LUNG CANCER METASTASIS-RELATED LCMR1 PROTEIN"/>
    <property type="match status" value="1"/>
</dbReference>
<protein>
    <recommendedName>
        <fullName evidence="8">Mediator of RNA polymerase II transcription subunit 19</fullName>
    </recommendedName>
</protein>
<evidence type="ECO:0000313" key="7">
    <source>
        <dbReference type="Proteomes" id="UP001188597"/>
    </source>
</evidence>
<dbReference type="EMBL" id="JAVXUP010001597">
    <property type="protein sequence ID" value="KAK3009899.1"/>
    <property type="molecule type" value="Genomic_DNA"/>
</dbReference>
<feature type="compositionally biased region" description="Basic residues" evidence="5">
    <location>
        <begin position="140"/>
        <end position="149"/>
    </location>
</feature>
<evidence type="ECO:0000256" key="3">
    <source>
        <dbReference type="ARBA" id="ARBA00023163"/>
    </source>
</evidence>
<keyword evidence="4" id="KW-0539">Nucleus</keyword>
<name>A0AA89AMN5_9ASTE</name>
<dbReference type="GO" id="GO:0045944">
    <property type="term" value="P:positive regulation of transcription by RNA polymerase II"/>
    <property type="evidence" value="ECO:0007669"/>
    <property type="project" value="TreeGrafter"/>
</dbReference>
<keyword evidence="7" id="KW-1185">Reference proteome</keyword>
<comment type="caution">
    <text evidence="6">The sequence shown here is derived from an EMBL/GenBank/DDBJ whole genome shotgun (WGS) entry which is preliminary data.</text>
</comment>
<evidence type="ECO:0000256" key="2">
    <source>
        <dbReference type="ARBA" id="ARBA00023015"/>
    </source>
</evidence>
<dbReference type="AlphaFoldDB" id="A0AA89AMN5"/>
<proteinExistence type="predicted"/>
<evidence type="ECO:0000313" key="6">
    <source>
        <dbReference type="EMBL" id="KAK3009899.1"/>
    </source>
</evidence>
<dbReference type="GO" id="GO:0003712">
    <property type="term" value="F:transcription coregulator activity"/>
    <property type="evidence" value="ECO:0007669"/>
    <property type="project" value="InterPro"/>
</dbReference>
<dbReference type="Proteomes" id="UP001188597">
    <property type="component" value="Unassembled WGS sequence"/>
</dbReference>
<reference evidence="6" key="1">
    <citation type="submission" date="2022-12" db="EMBL/GenBank/DDBJ databases">
        <title>Draft genome assemblies for two species of Escallonia (Escalloniales).</title>
        <authorList>
            <person name="Chanderbali A."/>
            <person name="Dervinis C."/>
            <person name="Anghel I."/>
            <person name="Soltis D."/>
            <person name="Soltis P."/>
            <person name="Zapata F."/>
        </authorList>
    </citation>
    <scope>NUCLEOTIDE SEQUENCE</scope>
    <source>
        <strain evidence="6">UCBG64.0493</strain>
        <tissue evidence="6">Leaf</tissue>
    </source>
</reference>
<evidence type="ECO:0000256" key="4">
    <source>
        <dbReference type="ARBA" id="ARBA00023242"/>
    </source>
</evidence>
<dbReference type="InterPro" id="IPR019403">
    <property type="entry name" value="Mediator_Med19_met"/>
</dbReference>
<evidence type="ECO:0008006" key="8">
    <source>
        <dbReference type="Google" id="ProtNLM"/>
    </source>
</evidence>